<protein>
    <submittedName>
        <fullName evidence="1">Uncharacterized protein</fullName>
    </submittedName>
</protein>
<dbReference type="EMBL" id="CM003372">
    <property type="protein sequence ID" value="KOM36272.1"/>
    <property type="molecule type" value="Genomic_DNA"/>
</dbReference>
<dbReference type="Gramene" id="KOM36272">
    <property type="protein sequence ID" value="KOM36272"/>
    <property type="gene ID" value="LR48_Vigan02g242200"/>
</dbReference>
<evidence type="ECO:0000313" key="1">
    <source>
        <dbReference type="EMBL" id="KOM36272.1"/>
    </source>
</evidence>
<organism evidence="1 2">
    <name type="scientific">Phaseolus angularis</name>
    <name type="common">Azuki bean</name>
    <name type="synonym">Vigna angularis</name>
    <dbReference type="NCBI Taxonomy" id="3914"/>
    <lineage>
        <taxon>Eukaryota</taxon>
        <taxon>Viridiplantae</taxon>
        <taxon>Streptophyta</taxon>
        <taxon>Embryophyta</taxon>
        <taxon>Tracheophyta</taxon>
        <taxon>Spermatophyta</taxon>
        <taxon>Magnoliopsida</taxon>
        <taxon>eudicotyledons</taxon>
        <taxon>Gunneridae</taxon>
        <taxon>Pentapetalae</taxon>
        <taxon>rosids</taxon>
        <taxon>fabids</taxon>
        <taxon>Fabales</taxon>
        <taxon>Fabaceae</taxon>
        <taxon>Papilionoideae</taxon>
        <taxon>50 kb inversion clade</taxon>
        <taxon>NPAAA clade</taxon>
        <taxon>indigoferoid/millettioid clade</taxon>
        <taxon>Phaseoleae</taxon>
        <taxon>Vigna</taxon>
    </lineage>
</organism>
<sequence length="57" mass="6887">MEKSRFLKAQIYGIKRRSERKIRAYHRYVREGKRRVEREKAEEIIGMGGIGKNSEKY</sequence>
<dbReference type="Proteomes" id="UP000053144">
    <property type="component" value="Chromosome 2"/>
</dbReference>
<name>A0A0L9U0R8_PHAAN</name>
<evidence type="ECO:0000313" key="2">
    <source>
        <dbReference type="Proteomes" id="UP000053144"/>
    </source>
</evidence>
<dbReference type="AlphaFoldDB" id="A0A0L9U0R8"/>
<accession>A0A0L9U0R8</accession>
<reference evidence="2" key="1">
    <citation type="journal article" date="2015" name="Proc. Natl. Acad. Sci. U.S.A.">
        <title>Genome sequencing of adzuki bean (Vigna angularis) provides insight into high starch and low fat accumulation and domestication.</title>
        <authorList>
            <person name="Yang K."/>
            <person name="Tian Z."/>
            <person name="Chen C."/>
            <person name="Luo L."/>
            <person name="Zhao B."/>
            <person name="Wang Z."/>
            <person name="Yu L."/>
            <person name="Li Y."/>
            <person name="Sun Y."/>
            <person name="Li W."/>
            <person name="Chen Y."/>
            <person name="Li Y."/>
            <person name="Zhang Y."/>
            <person name="Ai D."/>
            <person name="Zhao J."/>
            <person name="Shang C."/>
            <person name="Ma Y."/>
            <person name="Wu B."/>
            <person name="Wang M."/>
            <person name="Gao L."/>
            <person name="Sun D."/>
            <person name="Zhang P."/>
            <person name="Guo F."/>
            <person name="Wang W."/>
            <person name="Li Y."/>
            <person name="Wang J."/>
            <person name="Varshney R.K."/>
            <person name="Wang J."/>
            <person name="Ling H.Q."/>
            <person name="Wan P."/>
        </authorList>
    </citation>
    <scope>NUCLEOTIDE SEQUENCE</scope>
    <source>
        <strain evidence="2">cv. Jingnong 6</strain>
    </source>
</reference>
<proteinExistence type="predicted"/>
<gene>
    <name evidence="1" type="ORF">LR48_Vigan02g242200</name>
</gene>